<dbReference type="AlphaFoldDB" id="A0A7C3KJQ1"/>
<feature type="active site" description="Proton donor/acceptor" evidence="1">
    <location>
        <position position="189"/>
    </location>
</feature>
<gene>
    <name evidence="5" type="ORF">ENR64_28705</name>
</gene>
<dbReference type="InterPro" id="IPR016639">
    <property type="entry name" value="GST_Omega/GSH"/>
</dbReference>
<dbReference type="GO" id="GO:0005737">
    <property type="term" value="C:cytoplasm"/>
    <property type="evidence" value="ECO:0007669"/>
    <property type="project" value="TreeGrafter"/>
</dbReference>
<dbReference type="SFLD" id="SFLDG01206">
    <property type="entry name" value="Xi.1"/>
    <property type="match status" value="1"/>
</dbReference>
<dbReference type="PANTHER" id="PTHR32419">
    <property type="entry name" value="GLUTATHIONYL-HYDROQUINONE REDUCTASE"/>
    <property type="match status" value="1"/>
</dbReference>
<feature type="binding site" evidence="2">
    <location>
        <begin position="142"/>
        <end position="143"/>
    </location>
    <ligand>
        <name>glutathione</name>
        <dbReference type="ChEBI" id="CHEBI:57925"/>
    </ligand>
</feature>
<dbReference type="EMBL" id="DSRU01000430">
    <property type="protein sequence ID" value="HFN01652.1"/>
    <property type="molecule type" value="Genomic_DNA"/>
</dbReference>
<feature type="binding site" evidence="2">
    <location>
        <position position="91"/>
    </location>
    <ligand>
        <name>glutathione</name>
        <dbReference type="ChEBI" id="CHEBI:57925"/>
    </ligand>
</feature>
<feature type="site" description="Lowers pKa of active site Cys" evidence="3">
    <location>
        <position position="247"/>
    </location>
</feature>
<dbReference type="FunFam" id="3.40.30.10:FF:000058">
    <property type="entry name" value="Glutathione S-transferase, omega"/>
    <property type="match status" value="1"/>
</dbReference>
<feature type="active site" description="Nucleophile" evidence="1">
    <location>
        <position position="58"/>
    </location>
</feature>
<dbReference type="InterPro" id="IPR004045">
    <property type="entry name" value="Glutathione_S-Trfase_N"/>
</dbReference>
<evidence type="ECO:0000259" key="4">
    <source>
        <dbReference type="PROSITE" id="PS50405"/>
    </source>
</evidence>
<sequence>MALGQLVDGKWTKEWTERSQDGQFQRMPTQFRSNITANGSSGFKAAAGRYHLYISLGCPWAHRTALLWKLKGLEDVIGLSIVDPVISEQGWKFSDYPGCIGDRVNGADYLWQIYVKANPDYTGRVTVPVLWDTQTHQIVNNESRQIIRMFNSEFNEFAKSDVDYYPQSLQTQIEKIIDDIYQPINNGVYRSGFATSQSAYEQAVTELFQALDDWETILNQQRYLCGHQITLADWCMFTTLFRFDLAYHGLFKCNLRRLVDYPNLWNYLRDLYQQPGVKQMCSADHIKRLYYAGLPELNPNRIVPLGPAIDFDLPHDRDQRFPI</sequence>
<feature type="domain" description="GST C-terminal" evidence="4">
    <location>
        <begin position="163"/>
        <end position="290"/>
    </location>
</feature>
<evidence type="ECO:0000256" key="2">
    <source>
        <dbReference type="PIRSR" id="PIRSR015753-2"/>
    </source>
</evidence>
<organism evidence="5">
    <name type="scientific">Oscillatoriales cyanobacterium SpSt-418</name>
    <dbReference type="NCBI Taxonomy" id="2282169"/>
    <lineage>
        <taxon>Bacteria</taxon>
        <taxon>Bacillati</taxon>
        <taxon>Cyanobacteriota</taxon>
        <taxon>Cyanophyceae</taxon>
        <taxon>Oscillatoriophycideae</taxon>
        <taxon>Oscillatoriales</taxon>
    </lineage>
</organism>
<dbReference type="SFLD" id="SFLDS00019">
    <property type="entry name" value="Glutathione_Transferase_(cytos"/>
    <property type="match status" value="1"/>
</dbReference>
<dbReference type="Pfam" id="PF13409">
    <property type="entry name" value="GST_N_2"/>
    <property type="match status" value="1"/>
</dbReference>
<dbReference type="InterPro" id="IPR036282">
    <property type="entry name" value="Glutathione-S-Trfase_C_sf"/>
</dbReference>
<comment type="caution">
    <text evidence="5">The sequence shown here is derived from an EMBL/GenBank/DDBJ whole genome shotgun (WGS) entry which is preliminary data.</text>
</comment>
<dbReference type="PANTHER" id="PTHR32419:SF6">
    <property type="entry name" value="GLUTATHIONE S-TRANSFERASE OMEGA-LIKE 1-RELATED"/>
    <property type="match status" value="1"/>
</dbReference>
<dbReference type="SUPFAM" id="SSF52833">
    <property type="entry name" value="Thioredoxin-like"/>
    <property type="match status" value="1"/>
</dbReference>
<name>A0A7C3KJQ1_9CYAN</name>
<evidence type="ECO:0000256" key="1">
    <source>
        <dbReference type="PIRSR" id="PIRSR015753-1"/>
    </source>
</evidence>
<dbReference type="Gene3D" id="3.40.30.10">
    <property type="entry name" value="Glutaredoxin"/>
    <property type="match status" value="1"/>
</dbReference>
<accession>A0A7C3KJQ1</accession>
<dbReference type="GO" id="GO:0004364">
    <property type="term" value="F:glutathione transferase activity"/>
    <property type="evidence" value="ECO:0007669"/>
    <property type="project" value="InterPro"/>
</dbReference>
<dbReference type="InterPro" id="IPR010987">
    <property type="entry name" value="Glutathione-S-Trfase_C-like"/>
</dbReference>
<dbReference type="Pfam" id="PF13410">
    <property type="entry name" value="GST_C_2"/>
    <property type="match status" value="1"/>
</dbReference>
<dbReference type="SFLD" id="SFLDG01148">
    <property type="entry name" value="Xi_(cytGST)"/>
    <property type="match status" value="1"/>
</dbReference>
<keyword evidence="5" id="KW-0808">Transferase</keyword>
<evidence type="ECO:0000313" key="5">
    <source>
        <dbReference type="EMBL" id="HFN01652.1"/>
    </source>
</evidence>
<evidence type="ECO:0000256" key="3">
    <source>
        <dbReference type="PIRSR" id="PIRSR015753-3"/>
    </source>
</evidence>
<dbReference type="Gene3D" id="1.20.1050.10">
    <property type="match status" value="1"/>
</dbReference>
<dbReference type="SUPFAM" id="SSF47616">
    <property type="entry name" value="GST C-terminal domain-like"/>
    <property type="match status" value="1"/>
</dbReference>
<dbReference type="CDD" id="cd03190">
    <property type="entry name" value="GST_C_Omega_like"/>
    <property type="match status" value="1"/>
</dbReference>
<dbReference type="InterPro" id="IPR047047">
    <property type="entry name" value="GST_Omega-like_C"/>
</dbReference>
<dbReference type="PIRSF" id="PIRSF015753">
    <property type="entry name" value="GST"/>
    <property type="match status" value="1"/>
</dbReference>
<dbReference type="InterPro" id="IPR040079">
    <property type="entry name" value="Glutathione_S-Trfase"/>
</dbReference>
<dbReference type="PROSITE" id="PS50405">
    <property type="entry name" value="GST_CTER"/>
    <property type="match status" value="1"/>
</dbReference>
<feature type="binding site" evidence="2">
    <location>
        <begin position="124"/>
        <end position="127"/>
    </location>
    <ligand>
        <name>glutathione</name>
        <dbReference type="ChEBI" id="CHEBI:57925"/>
    </ligand>
</feature>
<feature type="site" description="Lowers pKa of active site Cys" evidence="3">
    <location>
        <position position="290"/>
    </location>
</feature>
<dbReference type="InterPro" id="IPR036249">
    <property type="entry name" value="Thioredoxin-like_sf"/>
</dbReference>
<reference evidence="5" key="1">
    <citation type="journal article" date="2020" name="mSystems">
        <title>Genome- and Community-Level Interaction Insights into Carbon Utilization and Element Cycling Functions of Hydrothermarchaeota in Hydrothermal Sediment.</title>
        <authorList>
            <person name="Zhou Z."/>
            <person name="Liu Y."/>
            <person name="Xu W."/>
            <person name="Pan J."/>
            <person name="Luo Z.H."/>
            <person name="Li M."/>
        </authorList>
    </citation>
    <scope>NUCLEOTIDE SEQUENCE [LARGE SCALE GENOMIC DNA]</scope>
    <source>
        <strain evidence="5">SpSt-418</strain>
    </source>
</reference>
<protein>
    <submittedName>
        <fullName evidence="5">Glutathione S-transferase family protein</fullName>
    </submittedName>
</protein>
<proteinExistence type="predicted"/>